<evidence type="ECO:0000256" key="7">
    <source>
        <dbReference type="SAM" id="MobiDB-lite"/>
    </source>
</evidence>
<keyword evidence="5 6" id="KW-0961">Cell wall biogenesis/degradation</keyword>
<dbReference type="GO" id="GO:0008360">
    <property type="term" value="P:regulation of cell shape"/>
    <property type="evidence" value="ECO:0007669"/>
    <property type="project" value="UniProtKB-UniRule"/>
</dbReference>
<protein>
    <submittedName>
        <fullName evidence="10">L,D-transpeptidase family protein</fullName>
    </submittedName>
</protein>
<dbReference type="InterPro" id="IPR036582">
    <property type="entry name" value="Mao_N_sf"/>
</dbReference>
<accession>A0A9D1KQB0</accession>
<dbReference type="Gene3D" id="2.40.440.10">
    <property type="entry name" value="L,D-transpeptidase catalytic domain-like"/>
    <property type="match status" value="1"/>
</dbReference>
<comment type="pathway">
    <text evidence="1 6">Cell wall biogenesis; peptidoglycan biosynthesis.</text>
</comment>
<organism evidence="10 11">
    <name type="scientific">Candidatus Ornithomonoglobus intestinigallinarum</name>
    <dbReference type="NCBI Taxonomy" id="2840894"/>
    <lineage>
        <taxon>Bacteria</taxon>
        <taxon>Bacillati</taxon>
        <taxon>Bacillota</taxon>
        <taxon>Clostridia</taxon>
        <taxon>Candidatus Ornithomonoglobus</taxon>
    </lineage>
</organism>
<evidence type="ECO:0000259" key="9">
    <source>
        <dbReference type="PROSITE" id="PS52029"/>
    </source>
</evidence>
<dbReference type="InterPro" id="IPR012854">
    <property type="entry name" value="Cu_amine_oxidase-like_N"/>
</dbReference>
<keyword evidence="3 6" id="KW-0133">Cell shape</keyword>
<dbReference type="GO" id="GO:0005576">
    <property type="term" value="C:extracellular region"/>
    <property type="evidence" value="ECO:0007669"/>
    <property type="project" value="TreeGrafter"/>
</dbReference>
<keyword evidence="8" id="KW-0732">Signal</keyword>
<dbReference type="CDD" id="cd16913">
    <property type="entry name" value="YkuD_like"/>
    <property type="match status" value="1"/>
</dbReference>
<reference evidence="10" key="1">
    <citation type="submission" date="2020-10" db="EMBL/GenBank/DDBJ databases">
        <authorList>
            <person name="Gilroy R."/>
        </authorList>
    </citation>
    <scope>NUCLEOTIDE SEQUENCE</scope>
    <source>
        <strain evidence="10">CHK181-108</strain>
    </source>
</reference>
<gene>
    <name evidence="10" type="ORF">IAA60_00570</name>
</gene>
<dbReference type="PANTHER" id="PTHR30582:SF2">
    <property type="entry name" value="L,D-TRANSPEPTIDASE YCIB-RELATED"/>
    <property type="match status" value="1"/>
</dbReference>
<dbReference type="Proteomes" id="UP000824165">
    <property type="component" value="Unassembled WGS sequence"/>
</dbReference>
<dbReference type="Pfam" id="PF03734">
    <property type="entry name" value="YkuD"/>
    <property type="match status" value="1"/>
</dbReference>
<dbReference type="Pfam" id="PF07833">
    <property type="entry name" value="Cu_amine_oxidN1"/>
    <property type="match status" value="1"/>
</dbReference>
<evidence type="ECO:0000256" key="1">
    <source>
        <dbReference type="ARBA" id="ARBA00004752"/>
    </source>
</evidence>
<name>A0A9D1KQB0_9FIRM</name>
<evidence type="ECO:0000256" key="3">
    <source>
        <dbReference type="ARBA" id="ARBA00022960"/>
    </source>
</evidence>
<dbReference type="PANTHER" id="PTHR30582">
    <property type="entry name" value="L,D-TRANSPEPTIDASE"/>
    <property type="match status" value="1"/>
</dbReference>
<evidence type="ECO:0000256" key="5">
    <source>
        <dbReference type="ARBA" id="ARBA00023316"/>
    </source>
</evidence>
<feature type="signal peptide" evidence="8">
    <location>
        <begin position="1"/>
        <end position="22"/>
    </location>
</feature>
<dbReference type="InterPro" id="IPR005490">
    <property type="entry name" value="LD_TPept_cat_dom"/>
</dbReference>
<feature type="chain" id="PRO_5039263578" evidence="8">
    <location>
        <begin position="23"/>
        <end position="519"/>
    </location>
</feature>
<evidence type="ECO:0000256" key="2">
    <source>
        <dbReference type="ARBA" id="ARBA00022679"/>
    </source>
</evidence>
<dbReference type="AlphaFoldDB" id="A0A9D1KQB0"/>
<proteinExistence type="predicted"/>
<dbReference type="Gene3D" id="3.30.457.10">
    <property type="entry name" value="Copper amine oxidase-like, N-terminal domain"/>
    <property type="match status" value="1"/>
</dbReference>
<sequence length="519" mass="56875">MKKQLTALIAAALMTFGVCAFAAPAALAEAKTPEQLEQTNEPLLTESEDGSMIAYPVSPAAANRPEAEEPENTAEPVPGETESAEAAEKAMTDAADETLTADASGAPDGGHAVADASGDEPVFTTGDVPGITAPSEGTDPNNIASSVDLVIDMEEHPLVVDSFAVVELYSPEDVLLASASEWVGGITERIVLHFDTPEYVLGQTFKVKLVSGLNWLQYYDTQYPPGSVFYIDTYGYYDENGSHVTGNDFLMTGDPLFTRDVVVYNEYGMMDLSPKARLIDGVTYVPVRQVAESLGLNVRYDGRYNSVAVSIGNKAVAYNINSPITNYFGTDEMMNGTTRSIGGYVFVPVRSLAEAFETGIEVLDFIDHFDVILGESQVVDDYYDSFYVNRMGIGSKTNYLVWVSKSEYKVRAYKGQQYKWEPIGEFPCAIGAPGTPTITGQFDYISRESAWNYDTYYVGPIMRFYNGYALHSTLLYYGGGEYDGRVGVQISHGCVRLHPQDINWLVDNIPLYSRIWVTE</sequence>
<dbReference type="GO" id="GO:0016740">
    <property type="term" value="F:transferase activity"/>
    <property type="evidence" value="ECO:0007669"/>
    <property type="project" value="UniProtKB-KW"/>
</dbReference>
<dbReference type="GO" id="GO:0071555">
    <property type="term" value="P:cell wall organization"/>
    <property type="evidence" value="ECO:0007669"/>
    <property type="project" value="UniProtKB-UniRule"/>
</dbReference>
<keyword evidence="2" id="KW-0808">Transferase</keyword>
<dbReference type="InterPro" id="IPR050979">
    <property type="entry name" value="LD-transpeptidase"/>
</dbReference>
<feature type="domain" description="L,D-TPase catalytic" evidence="9">
    <location>
        <begin position="399"/>
        <end position="518"/>
    </location>
</feature>
<evidence type="ECO:0000313" key="11">
    <source>
        <dbReference type="Proteomes" id="UP000824165"/>
    </source>
</evidence>
<evidence type="ECO:0000313" key="10">
    <source>
        <dbReference type="EMBL" id="HIT84377.1"/>
    </source>
</evidence>
<dbReference type="PROSITE" id="PS52029">
    <property type="entry name" value="LD_TPASE"/>
    <property type="match status" value="1"/>
</dbReference>
<dbReference type="GO" id="GO:0071972">
    <property type="term" value="F:peptidoglycan L,D-transpeptidase activity"/>
    <property type="evidence" value="ECO:0007669"/>
    <property type="project" value="TreeGrafter"/>
</dbReference>
<dbReference type="SUPFAM" id="SSF55383">
    <property type="entry name" value="Copper amine oxidase, domain N"/>
    <property type="match status" value="1"/>
</dbReference>
<comment type="caution">
    <text evidence="10">The sequence shown here is derived from an EMBL/GenBank/DDBJ whole genome shotgun (WGS) entry which is preliminary data.</text>
</comment>
<feature type="active site" description="Nucleophile" evidence="6">
    <location>
        <position position="494"/>
    </location>
</feature>
<evidence type="ECO:0000256" key="8">
    <source>
        <dbReference type="SAM" id="SignalP"/>
    </source>
</evidence>
<feature type="active site" description="Proton donor/acceptor" evidence="6">
    <location>
        <position position="471"/>
    </location>
</feature>
<keyword evidence="4 6" id="KW-0573">Peptidoglycan synthesis</keyword>
<dbReference type="EMBL" id="DVLU01000004">
    <property type="protein sequence ID" value="HIT84377.1"/>
    <property type="molecule type" value="Genomic_DNA"/>
</dbReference>
<evidence type="ECO:0000256" key="4">
    <source>
        <dbReference type="ARBA" id="ARBA00022984"/>
    </source>
</evidence>
<dbReference type="SUPFAM" id="SSF141523">
    <property type="entry name" value="L,D-transpeptidase catalytic domain-like"/>
    <property type="match status" value="1"/>
</dbReference>
<reference evidence="10" key="2">
    <citation type="journal article" date="2021" name="PeerJ">
        <title>Extensive microbial diversity within the chicken gut microbiome revealed by metagenomics and culture.</title>
        <authorList>
            <person name="Gilroy R."/>
            <person name="Ravi A."/>
            <person name="Getino M."/>
            <person name="Pursley I."/>
            <person name="Horton D.L."/>
            <person name="Alikhan N.F."/>
            <person name="Baker D."/>
            <person name="Gharbi K."/>
            <person name="Hall N."/>
            <person name="Watson M."/>
            <person name="Adriaenssens E.M."/>
            <person name="Foster-Nyarko E."/>
            <person name="Jarju S."/>
            <person name="Secka A."/>
            <person name="Antonio M."/>
            <person name="Oren A."/>
            <person name="Chaudhuri R.R."/>
            <person name="La Ragione R."/>
            <person name="Hildebrand F."/>
            <person name="Pallen M.J."/>
        </authorList>
    </citation>
    <scope>NUCLEOTIDE SEQUENCE</scope>
    <source>
        <strain evidence="10">CHK181-108</strain>
    </source>
</reference>
<dbReference type="InterPro" id="IPR038063">
    <property type="entry name" value="Transpep_catalytic_dom"/>
</dbReference>
<dbReference type="GO" id="GO:0018104">
    <property type="term" value="P:peptidoglycan-protein cross-linking"/>
    <property type="evidence" value="ECO:0007669"/>
    <property type="project" value="TreeGrafter"/>
</dbReference>
<evidence type="ECO:0000256" key="6">
    <source>
        <dbReference type="PROSITE-ProRule" id="PRU01373"/>
    </source>
</evidence>
<feature type="region of interest" description="Disordered" evidence="7">
    <location>
        <begin position="60"/>
        <end position="121"/>
    </location>
</feature>